<dbReference type="PRINTS" id="PR01415">
    <property type="entry name" value="ANKYRIN"/>
</dbReference>
<feature type="repeat" description="ANK" evidence="3">
    <location>
        <begin position="568"/>
        <end position="600"/>
    </location>
</feature>
<accession>A0AAN6XQV2</accession>
<feature type="repeat" description="ANK" evidence="3">
    <location>
        <begin position="391"/>
        <end position="423"/>
    </location>
</feature>
<feature type="repeat" description="ANK" evidence="3">
    <location>
        <begin position="496"/>
        <end position="528"/>
    </location>
</feature>
<keyword evidence="5" id="KW-1185">Reference proteome</keyword>
<dbReference type="Gene3D" id="1.25.40.20">
    <property type="entry name" value="Ankyrin repeat-containing domain"/>
    <property type="match status" value="3"/>
</dbReference>
<organism evidence="4 5">
    <name type="scientific">Triangularia verruculosa</name>
    <dbReference type="NCBI Taxonomy" id="2587418"/>
    <lineage>
        <taxon>Eukaryota</taxon>
        <taxon>Fungi</taxon>
        <taxon>Dikarya</taxon>
        <taxon>Ascomycota</taxon>
        <taxon>Pezizomycotina</taxon>
        <taxon>Sordariomycetes</taxon>
        <taxon>Sordariomycetidae</taxon>
        <taxon>Sordariales</taxon>
        <taxon>Podosporaceae</taxon>
        <taxon>Triangularia</taxon>
    </lineage>
</organism>
<dbReference type="EMBL" id="MU863878">
    <property type="protein sequence ID" value="KAK4205109.1"/>
    <property type="molecule type" value="Genomic_DNA"/>
</dbReference>
<dbReference type="Proteomes" id="UP001303160">
    <property type="component" value="Unassembled WGS sequence"/>
</dbReference>
<dbReference type="SUPFAM" id="SSF48403">
    <property type="entry name" value="Ankyrin repeat"/>
    <property type="match status" value="1"/>
</dbReference>
<dbReference type="Pfam" id="PF12796">
    <property type="entry name" value="Ank_2"/>
    <property type="match status" value="2"/>
</dbReference>
<dbReference type="AlphaFoldDB" id="A0AAN6XQV2"/>
<dbReference type="InterPro" id="IPR036770">
    <property type="entry name" value="Ankyrin_rpt-contain_sf"/>
</dbReference>
<keyword evidence="1" id="KW-0677">Repeat</keyword>
<evidence type="ECO:0000256" key="3">
    <source>
        <dbReference type="PROSITE-ProRule" id="PRU00023"/>
    </source>
</evidence>
<evidence type="ECO:0000256" key="2">
    <source>
        <dbReference type="ARBA" id="ARBA00023043"/>
    </source>
</evidence>
<dbReference type="SMART" id="SM00248">
    <property type="entry name" value="ANK"/>
    <property type="match status" value="6"/>
</dbReference>
<evidence type="ECO:0000313" key="4">
    <source>
        <dbReference type="EMBL" id="KAK4205109.1"/>
    </source>
</evidence>
<proteinExistence type="predicted"/>
<dbReference type="PROSITE" id="PS50297">
    <property type="entry name" value="ANK_REP_REGION"/>
    <property type="match status" value="3"/>
</dbReference>
<comment type="caution">
    <text evidence="4">The sequence shown here is derived from an EMBL/GenBank/DDBJ whole genome shotgun (WGS) entry which is preliminary data.</text>
</comment>
<evidence type="ECO:0000256" key="1">
    <source>
        <dbReference type="ARBA" id="ARBA00022737"/>
    </source>
</evidence>
<feature type="repeat" description="ANK" evidence="3">
    <location>
        <begin position="601"/>
        <end position="633"/>
    </location>
</feature>
<reference evidence="4" key="2">
    <citation type="submission" date="2023-05" db="EMBL/GenBank/DDBJ databases">
        <authorList>
            <consortium name="Lawrence Berkeley National Laboratory"/>
            <person name="Steindorff A."/>
            <person name="Hensen N."/>
            <person name="Bonometti L."/>
            <person name="Westerberg I."/>
            <person name="Brannstrom I.O."/>
            <person name="Guillou S."/>
            <person name="Cros-Aarteil S."/>
            <person name="Calhoun S."/>
            <person name="Haridas S."/>
            <person name="Kuo A."/>
            <person name="Mondo S."/>
            <person name="Pangilinan J."/>
            <person name="Riley R."/>
            <person name="Labutti K."/>
            <person name="Andreopoulos B."/>
            <person name="Lipzen A."/>
            <person name="Chen C."/>
            <person name="Yanf M."/>
            <person name="Daum C."/>
            <person name="Ng V."/>
            <person name="Clum A."/>
            <person name="Ohm R."/>
            <person name="Martin F."/>
            <person name="Silar P."/>
            <person name="Natvig D."/>
            <person name="Lalanne C."/>
            <person name="Gautier V."/>
            <person name="Ament-Velasquez S.L."/>
            <person name="Kruys A."/>
            <person name="Hutchinson M.I."/>
            <person name="Powell A.J."/>
            <person name="Barry K."/>
            <person name="Miller A.N."/>
            <person name="Grigoriev I.V."/>
            <person name="Debuchy R."/>
            <person name="Gladieux P."/>
            <person name="Thoren M.H."/>
            <person name="Johannesson H."/>
        </authorList>
    </citation>
    <scope>NUCLEOTIDE SEQUENCE</scope>
    <source>
        <strain evidence="4">CBS 315.58</strain>
    </source>
</reference>
<dbReference type="PANTHER" id="PTHR24173:SF83">
    <property type="entry name" value="SOCS BOX DOMAIN-CONTAINING PROTEIN"/>
    <property type="match status" value="1"/>
</dbReference>
<dbReference type="PANTHER" id="PTHR24173">
    <property type="entry name" value="ANKYRIN REPEAT CONTAINING"/>
    <property type="match status" value="1"/>
</dbReference>
<gene>
    <name evidence="4" type="ORF">QBC40DRAFT_271721</name>
</gene>
<protein>
    <submittedName>
        <fullName evidence="4">Uncharacterized protein</fullName>
    </submittedName>
</protein>
<dbReference type="Pfam" id="PF00023">
    <property type="entry name" value="Ank"/>
    <property type="match status" value="1"/>
</dbReference>
<name>A0AAN6XQV2_9PEZI</name>
<evidence type="ECO:0000313" key="5">
    <source>
        <dbReference type="Proteomes" id="UP001303160"/>
    </source>
</evidence>
<dbReference type="InterPro" id="IPR002110">
    <property type="entry name" value="Ankyrin_rpt"/>
</dbReference>
<keyword evidence="2 3" id="KW-0040">ANK repeat</keyword>
<sequence>MADPFSITTVIIEALKVAGGLHGLIVSLRKVPNELLALSNETCNLKFVLDSIQETVQQGGETGAAVRERVGPLLFQARGKLDQLNNLVAKWGKTNIWGDKVTVRPFDRIACLKEKSAVWELQKQLREIRSNLSVILESSSLSINTRLSVEIQDLYAETTRVYKSQIDVSEQVADLGKISRESVNLLHELIKRLDHYPTRSWLGSDVTLEVDQMDEIGSNKSGEAEIPHTRVRFDIPGQGTPEEAPLPPQVLVLPVSRSTGKQVSCESPCHCACHRRHALRTIPVLQQLVGRLFIGYSGLSVRRQQCNLSTCQQRETRETTITYFFPRWFVDRALSVAFSQSMGTPTLNLKLRRSCSETDRLFMLSRCEGVEGTKEMFSARAASPDDIDHRGGWTPLPFAVDHGCLEVCRLLLNEGANPEWEDNTGTSALEVAWRNILHLKAPPHLAEAFSVLFPGSDFLEQRQFTHIHKLIIGLEKGSLEEELQRGESEVNARDANGWTPLHWAARRGNSDAVAILLAHGADPFLLTDNDNRSPLHLAAQSSSALCIKQLLQFRHGNRILNIDLKDGYGCTPLRVAAQYNNTATAAYLIKAGADLNEGEEYGEGPLLSAVAENNVETATLLIRAGAALNVKTHAGNTVLHLAANVGTIPMLNILTKARLRDVDLEARNSDGHTPAEKAVLRGKDDAPEGFQQAWDRLVRSIEDDEFEPGSWATTPLSGNESWHSFEEMHWFEAEAVVAEDVWRAEMEAQMEAQMEASGDYTTPPPPRVSRGNLYGRTDDKVGKCCSSGYVSGCMLRGTERHVISLFKVGAGICVFGGHDLTP</sequence>
<reference evidence="4" key="1">
    <citation type="journal article" date="2023" name="Mol. Phylogenet. Evol.">
        <title>Genome-scale phylogeny and comparative genomics of the fungal order Sordariales.</title>
        <authorList>
            <person name="Hensen N."/>
            <person name="Bonometti L."/>
            <person name="Westerberg I."/>
            <person name="Brannstrom I.O."/>
            <person name="Guillou S."/>
            <person name="Cros-Aarteil S."/>
            <person name="Calhoun S."/>
            <person name="Haridas S."/>
            <person name="Kuo A."/>
            <person name="Mondo S."/>
            <person name="Pangilinan J."/>
            <person name="Riley R."/>
            <person name="LaButti K."/>
            <person name="Andreopoulos B."/>
            <person name="Lipzen A."/>
            <person name="Chen C."/>
            <person name="Yan M."/>
            <person name="Daum C."/>
            <person name="Ng V."/>
            <person name="Clum A."/>
            <person name="Steindorff A."/>
            <person name="Ohm R.A."/>
            <person name="Martin F."/>
            <person name="Silar P."/>
            <person name="Natvig D.O."/>
            <person name="Lalanne C."/>
            <person name="Gautier V."/>
            <person name="Ament-Velasquez S.L."/>
            <person name="Kruys A."/>
            <person name="Hutchinson M.I."/>
            <person name="Powell A.J."/>
            <person name="Barry K."/>
            <person name="Miller A.N."/>
            <person name="Grigoriev I.V."/>
            <person name="Debuchy R."/>
            <person name="Gladieux P."/>
            <person name="Hiltunen Thoren M."/>
            <person name="Johannesson H."/>
        </authorList>
    </citation>
    <scope>NUCLEOTIDE SEQUENCE</scope>
    <source>
        <strain evidence="4">CBS 315.58</strain>
    </source>
</reference>
<dbReference type="PROSITE" id="PS50088">
    <property type="entry name" value="ANK_REPEAT"/>
    <property type="match status" value="4"/>
</dbReference>